<keyword evidence="2" id="KW-1185">Reference proteome</keyword>
<proteinExistence type="predicted"/>
<name>A0ABU4DUJ4_9DEIO</name>
<accession>A0ABU4DUJ4</accession>
<protein>
    <submittedName>
        <fullName evidence="1">Uncharacterized protein</fullName>
    </submittedName>
</protein>
<dbReference type="EMBL" id="JAPMIV010000046">
    <property type="protein sequence ID" value="MDV6376101.1"/>
    <property type="molecule type" value="Genomic_DNA"/>
</dbReference>
<evidence type="ECO:0000313" key="2">
    <source>
        <dbReference type="Proteomes" id="UP001276150"/>
    </source>
</evidence>
<comment type="caution">
    <text evidence="1">The sequence shown here is derived from an EMBL/GenBank/DDBJ whole genome shotgun (WGS) entry which is preliminary data.</text>
</comment>
<dbReference type="Proteomes" id="UP001276150">
    <property type="component" value="Unassembled WGS sequence"/>
</dbReference>
<dbReference type="RefSeq" id="WP_317641454.1">
    <property type="nucleotide sequence ID" value="NZ_JAPMIV010000046.1"/>
</dbReference>
<reference evidence="1 2" key="1">
    <citation type="submission" date="2022-11" db="EMBL/GenBank/DDBJ databases">
        <title>Deinococcus ZS9-10, Low Temperature and Draught-tolerating, UV-resistant Bacteria from Continental Antarctica.</title>
        <authorList>
            <person name="Cheng L."/>
        </authorList>
    </citation>
    <scope>NUCLEOTIDE SEQUENCE [LARGE SCALE GENOMIC DNA]</scope>
    <source>
        <strain evidence="1 2">ZS9-10</strain>
    </source>
</reference>
<organism evidence="1 2">
    <name type="scientific">Deinococcus arenicola</name>
    <dbReference type="NCBI Taxonomy" id="2994950"/>
    <lineage>
        <taxon>Bacteria</taxon>
        <taxon>Thermotogati</taxon>
        <taxon>Deinococcota</taxon>
        <taxon>Deinococci</taxon>
        <taxon>Deinococcales</taxon>
        <taxon>Deinococcaceae</taxon>
        <taxon>Deinococcus</taxon>
    </lineage>
</organism>
<evidence type="ECO:0000313" key="1">
    <source>
        <dbReference type="EMBL" id="MDV6376101.1"/>
    </source>
</evidence>
<gene>
    <name evidence="1" type="ORF">ORD21_15990</name>
</gene>
<sequence length="107" mass="10956">MTPRRDTREGQAALIALGHAGPYPVPEGVSLGGYEHGAALTEGEALTLAGLPDFIEDWAICPSTSGAAPFSLLWGNAATNAELERASAWAEMTTASLRASDTPSGSA</sequence>